<dbReference type="Proteomes" id="UP000672032">
    <property type="component" value="Chromosome 9"/>
</dbReference>
<reference evidence="5" key="1">
    <citation type="submission" date="2020-10" db="EMBL/GenBank/DDBJ databases">
        <title>Genome Sequence of Monilinia vaccinii-corymbosi Sheds Light on Mummy Berry Disease Infection of Blueberry and Mating Type.</title>
        <authorList>
            <person name="Yow A.G."/>
            <person name="Zhang Y."/>
            <person name="Bansal K."/>
            <person name="Eacker S.M."/>
            <person name="Sullivan S."/>
            <person name="Liachko I."/>
            <person name="Cubeta M.A."/>
            <person name="Rollins J.A."/>
            <person name="Ashrafi H."/>
        </authorList>
    </citation>
    <scope>NUCLEOTIDE SEQUENCE</scope>
    <source>
        <strain evidence="5">RL-1</strain>
    </source>
</reference>
<feature type="compositionally biased region" description="Basic and acidic residues" evidence="1">
    <location>
        <begin position="516"/>
        <end position="540"/>
    </location>
</feature>
<evidence type="ECO:0000256" key="3">
    <source>
        <dbReference type="SAM" id="SignalP"/>
    </source>
</evidence>
<accession>A0A8A3PSL6</accession>
<feature type="transmembrane region" description="Helical" evidence="2">
    <location>
        <begin position="456"/>
        <end position="479"/>
    </location>
</feature>
<dbReference type="InterPro" id="IPR033121">
    <property type="entry name" value="PEPTIDASE_A1"/>
</dbReference>
<feature type="domain" description="Peptidase A1" evidence="4">
    <location>
        <begin position="43"/>
        <end position="395"/>
    </location>
</feature>
<proteinExistence type="predicted"/>
<evidence type="ECO:0000259" key="4">
    <source>
        <dbReference type="PROSITE" id="PS51767"/>
    </source>
</evidence>
<evidence type="ECO:0000313" key="6">
    <source>
        <dbReference type="Proteomes" id="UP000672032"/>
    </source>
</evidence>
<dbReference type="PROSITE" id="PS51767">
    <property type="entry name" value="PEPTIDASE_A1"/>
    <property type="match status" value="1"/>
</dbReference>
<feature type="region of interest" description="Disordered" evidence="1">
    <location>
        <begin position="427"/>
        <end position="448"/>
    </location>
</feature>
<dbReference type="Gene3D" id="2.40.70.10">
    <property type="entry name" value="Acid Proteases"/>
    <property type="match status" value="2"/>
</dbReference>
<organism evidence="5 6">
    <name type="scientific">Monilinia vaccinii-corymbosi</name>
    <dbReference type="NCBI Taxonomy" id="61207"/>
    <lineage>
        <taxon>Eukaryota</taxon>
        <taxon>Fungi</taxon>
        <taxon>Dikarya</taxon>
        <taxon>Ascomycota</taxon>
        <taxon>Pezizomycotina</taxon>
        <taxon>Leotiomycetes</taxon>
        <taxon>Helotiales</taxon>
        <taxon>Sclerotiniaceae</taxon>
        <taxon>Monilinia</taxon>
    </lineage>
</organism>
<feature type="chain" id="PRO_5032617499" description="Peptidase A1 domain-containing protein" evidence="3">
    <location>
        <begin position="17"/>
        <end position="540"/>
    </location>
</feature>
<dbReference type="InterPro" id="IPR021109">
    <property type="entry name" value="Peptidase_aspartic_dom_sf"/>
</dbReference>
<evidence type="ECO:0000256" key="1">
    <source>
        <dbReference type="SAM" id="MobiDB-lite"/>
    </source>
</evidence>
<feature type="region of interest" description="Disordered" evidence="1">
    <location>
        <begin position="512"/>
        <end position="540"/>
    </location>
</feature>
<gene>
    <name evidence="5" type="ORF">DSL72_008959</name>
</gene>
<keyword evidence="6" id="KW-1185">Reference proteome</keyword>
<keyword evidence="2" id="KW-1133">Transmembrane helix</keyword>
<name>A0A8A3PSL6_9HELO</name>
<evidence type="ECO:0000256" key="2">
    <source>
        <dbReference type="SAM" id="Phobius"/>
    </source>
</evidence>
<protein>
    <recommendedName>
        <fullName evidence="4">Peptidase A1 domain-containing protein</fullName>
    </recommendedName>
</protein>
<sequence>MYFGLFIISLCSLAEATSCSYSAISLPLRDIQVLPDIENSYMRGIPATVGSPAQNIVVLPWAELNNTWLYDYVALCDTSIVFSDTICRVRRGNFFYENASETYEKGSSMATVGGANIETAGYGAESGIKDLTKTSLTGSDIFSPGATNLSAFPIGILRQNWDHGYTILHAMGMGSNSTYLNSLVQTGKIASRVWSIFWGRMWIDHPLDGQVVVGGYDQEKIIGQNYTQALDFSDATGCWTGMKVTISDIELIDRTGSTTSIFPPKFALPVCLVPQRQLLIEAPYSIFTTFQNKTNTQTTGVSYGLHWLAQLYDSTNYFQGDLSIKLSSGLQVTIPNSQFMPPFVTIDRNGSRVFNQSEREFLYGVISDQPSTLGRYFLTAAYLMVNHDQSTFTLWQANPSVATDLVPTISRDTAESCANVTTSGTVVVNGTTTEPGASSPTTKATANTSTGLSPGVLAGISIGIASIVCLLAGICWYIFQRKKRAQKIAETTSRPPPAFVPDSTFAGYHEVQGTQSKHEMDASKRTWEYGQRDESVQELA</sequence>
<dbReference type="AlphaFoldDB" id="A0A8A3PSL6"/>
<dbReference type="SUPFAM" id="SSF50630">
    <property type="entry name" value="Acid proteases"/>
    <property type="match status" value="1"/>
</dbReference>
<feature type="signal peptide" evidence="3">
    <location>
        <begin position="1"/>
        <end position="16"/>
    </location>
</feature>
<evidence type="ECO:0000313" key="5">
    <source>
        <dbReference type="EMBL" id="QSZ37859.1"/>
    </source>
</evidence>
<dbReference type="EMBL" id="CP063413">
    <property type="protein sequence ID" value="QSZ37859.1"/>
    <property type="molecule type" value="Genomic_DNA"/>
</dbReference>
<keyword evidence="2" id="KW-0472">Membrane</keyword>
<keyword evidence="2" id="KW-0812">Transmembrane</keyword>
<dbReference type="OrthoDB" id="5361565at2759"/>
<feature type="compositionally biased region" description="Polar residues" evidence="1">
    <location>
        <begin position="434"/>
        <end position="448"/>
    </location>
</feature>
<keyword evidence="3" id="KW-0732">Signal</keyword>